<protein>
    <submittedName>
        <fullName evidence="1">Uncharacterized protein</fullName>
    </submittedName>
</protein>
<sequence>MPCVHYFHAGTPRGLHFHIGMPHQCTNGFCQRYLDSMLFMIQNTKFKFRH</sequence>
<accession>A0A2P2KLE0</accession>
<organism evidence="1">
    <name type="scientific">Rhizophora mucronata</name>
    <name type="common">Asiatic mangrove</name>
    <dbReference type="NCBI Taxonomy" id="61149"/>
    <lineage>
        <taxon>Eukaryota</taxon>
        <taxon>Viridiplantae</taxon>
        <taxon>Streptophyta</taxon>
        <taxon>Embryophyta</taxon>
        <taxon>Tracheophyta</taxon>
        <taxon>Spermatophyta</taxon>
        <taxon>Magnoliopsida</taxon>
        <taxon>eudicotyledons</taxon>
        <taxon>Gunneridae</taxon>
        <taxon>Pentapetalae</taxon>
        <taxon>rosids</taxon>
        <taxon>fabids</taxon>
        <taxon>Malpighiales</taxon>
        <taxon>Rhizophoraceae</taxon>
        <taxon>Rhizophora</taxon>
    </lineage>
</organism>
<name>A0A2P2KLE0_RHIMU</name>
<proteinExistence type="predicted"/>
<evidence type="ECO:0000313" key="1">
    <source>
        <dbReference type="EMBL" id="MBX06513.1"/>
    </source>
</evidence>
<dbReference type="AlphaFoldDB" id="A0A2P2KLE0"/>
<dbReference type="EMBL" id="GGEC01026029">
    <property type="protein sequence ID" value="MBX06513.1"/>
    <property type="molecule type" value="Transcribed_RNA"/>
</dbReference>
<reference evidence="1" key="1">
    <citation type="submission" date="2018-02" db="EMBL/GenBank/DDBJ databases">
        <title>Rhizophora mucronata_Transcriptome.</title>
        <authorList>
            <person name="Meera S.P."/>
            <person name="Sreeshan A."/>
            <person name="Augustine A."/>
        </authorList>
    </citation>
    <scope>NUCLEOTIDE SEQUENCE</scope>
    <source>
        <tissue evidence="1">Leaf</tissue>
    </source>
</reference>